<reference evidence="1" key="2">
    <citation type="submission" date="2019-07" db="EMBL/GenBank/DDBJ databases">
        <authorList>
            <person name="Seetharam A."/>
            <person name="Woodhouse M."/>
            <person name="Cannon E."/>
        </authorList>
    </citation>
    <scope>NUCLEOTIDE SEQUENCE [LARGE SCALE GENOMIC DNA]</scope>
    <source>
        <strain evidence="1">cv. B73</strain>
    </source>
</reference>
<evidence type="ECO:0000313" key="1">
    <source>
        <dbReference type="EnsemblPlants" id="Zm00001eb107000_P001"/>
    </source>
</evidence>
<evidence type="ECO:0000313" key="2">
    <source>
        <dbReference type="Proteomes" id="UP000007305"/>
    </source>
</evidence>
<keyword evidence="2" id="KW-1185">Reference proteome</keyword>
<dbReference type="Gramene" id="Zm00001eb107000_T001">
    <property type="protein sequence ID" value="Zm00001eb107000_P001"/>
    <property type="gene ID" value="Zm00001eb107000"/>
</dbReference>
<accession>A0A804MRW6</accession>
<protein>
    <submittedName>
        <fullName evidence="1">Uncharacterized protein</fullName>
    </submittedName>
</protein>
<sequence>MVEHVVSCNLVTLEDRQSFKPFFFVLLHRKFVPLVSCFSVVRRSPQRLEDLGVRRDDGLLHHPPAVAGVGPPLELAHVGGLHEEHGELAHLLGAPAAARPQHQGVPPVVREDAVREPHDVARLERAALGAPQQEVRRRGLVRHKRQARLLPGAALSAGRRRRLVEHDERRVHRVGRGRDQVLELHRHDAGDGGGALARRVGLRQLGSS</sequence>
<organism evidence="1 2">
    <name type="scientific">Zea mays</name>
    <name type="common">Maize</name>
    <dbReference type="NCBI Taxonomy" id="4577"/>
    <lineage>
        <taxon>Eukaryota</taxon>
        <taxon>Viridiplantae</taxon>
        <taxon>Streptophyta</taxon>
        <taxon>Embryophyta</taxon>
        <taxon>Tracheophyta</taxon>
        <taxon>Spermatophyta</taxon>
        <taxon>Magnoliopsida</taxon>
        <taxon>Liliopsida</taxon>
        <taxon>Poales</taxon>
        <taxon>Poaceae</taxon>
        <taxon>PACMAD clade</taxon>
        <taxon>Panicoideae</taxon>
        <taxon>Andropogonodae</taxon>
        <taxon>Andropogoneae</taxon>
        <taxon>Tripsacinae</taxon>
        <taxon>Zea</taxon>
    </lineage>
</organism>
<dbReference type="InParanoid" id="A0A804MRW6"/>
<proteinExistence type="predicted"/>
<dbReference type="EnsemblPlants" id="Zm00001eb107000_T001">
    <property type="protein sequence ID" value="Zm00001eb107000_P001"/>
    <property type="gene ID" value="Zm00001eb107000"/>
</dbReference>
<dbReference type="AlphaFoldDB" id="A0A804MRW6"/>
<dbReference type="Proteomes" id="UP000007305">
    <property type="component" value="Chromosome 2"/>
</dbReference>
<reference evidence="1" key="3">
    <citation type="submission" date="2021-05" db="UniProtKB">
        <authorList>
            <consortium name="EnsemblPlants"/>
        </authorList>
    </citation>
    <scope>IDENTIFICATION</scope>
    <source>
        <strain evidence="1">cv. B73</strain>
    </source>
</reference>
<name>A0A804MRW6_MAIZE</name>
<reference evidence="2" key="1">
    <citation type="submission" date="2015-12" db="EMBL/GenBank/DDBJ databases">
        <title>Update maize B73 reference genome by single molecule sequencing technologies.</title>
        <authorList>
            <consortium name="Maize Genome Sequencing Project"/>
            <person name="Ware D."/>
        </authorList>
    </citation>
    <scope>NUCLEOTIDE SEQUENCE [LARGE SCALE GENOMIC DNA]</scope>
    <source>
        <strain evidence="2">cv. B73</strain>
    </source>
</reference>